<feature type="chain" id="PRO_5038886493" description="Integral membrane protein" evidence="2">
    <location>
        <begin position="20"/>
        <end position="166"/>
    </location>
</feature>
<feature type="transmembrane region" description="Helical" evidence="1">
    <location>
        <begin position="29"/>
        <end position="48"/>
    </location>
</feature>
<dbReference type="EMBL" id="VIGH01000002">
    <property type="protein sequence ID" value="TQF74349.1"/>
    <property type="molecule type" value="Genomic_DNA"/>
</dbReference>
<keyword evidence="1" id="KW-1133">Transmembrane helix</keyword>
<evidence type="ECO:0000256" key="2">
    <source>
        <dbReference type="SAM" id="SignalP"/>
    </source>
</evidence>
<feature type="transmembrane region" description="Helical" evidence="1">
    <location>
        <begin position="118"/>
        <end position="139"/>
    </location>
</feature>
<dbReference type="OrthoDB" id="4465076at2"/>
<keyword evidence="1" id="KW-0472">Membrane</keyword>
<keyword evidence="2" id="KW-0732">Signal</keyword>
<dbReference type="AlphaFoldDB" id="A0A541BPU2"/>
<reference evidence="3 4" key="1">
    <citation type="submission" date="2019-06" db="EMBL/GenBank/DDBJ databases">
        <title>Rhodococcus spaelei sp. nov., isolated from a cave.</title>
        <authorList>
            <person name="Lee S.D."/>
        </authorList>
    </citation>
    <scope>NUCLEOTIDE SEQUENCE [LARGE SCALE GENOMIC DNA]</scope>
    <source>
        <strain evidence="3 4">C9-5</strain>
    </source>
</reference>
<protein>
    <recommendedName>
        <fullName evidence="5">Integral membrane protein</fullName>
    </recommendedName>
</protein>
<feature type="signal peptide" evidence="2">
    <location>
        <begin position="1"/>
        <end position="19"/>
    </location>
</feature>
<dbReference type="Proteomes" id="UP000316256">
    <property type="component" value="Unassembled WGS sequence"/>
</dbReference>
<feature type="transmembrane region" description="Helical" evidence="1">
    <location>
        <begin position="55"/>
        <end position="78"/>
    </location>
</feature>
<proteinExistence type="predicted"/>
<evidence type="ECO:0008006" key="5">
    <source>
        <dbReference type="Google" id="ProtNLM"/>
    </source>
</evidence>
<feature type="transmembrane region" description="Helical" evidence="1">
    <location>
        <begin position="84"/>
        <end position="106"/>
    </location>
</feature>
<name>A0A541BPU2_9NOCA</name>
<organism evidence="3 4">
    <name type="scientific">Rhodococcus spelaei</name>
    <dbReference type="NCBI Taxonomy" id="2546320"/>
    <lineage>
        <taxon>Bacteria</taxon>
        <taxon>Bacillati</taxon>
        <taxon>Actinomycetota</taxon>
        <taxon>Actinomycetes</taxon>
        <taxon>Mycobacteriales</taxon>
        <taxon>Nocardiaceae</taxon>
        <taxon>Rhodococcus</taxon>
    </lineage>
</organism>
<keyword evidence="1" id="KW-0812">Transmembrane</keyword>
<comment type="caution">
    <text evidence="3">The sequence shown here is derived from an EMBL/GenBank/DDBJ whole genome shotgun (WGS) entry which is preliminary data.</text>
</comment>
<accession>A0A541BPU2</accession>
<evidence type="ECO:0000313" key="3">
    <source>
        <dbReference type="EMBL" id="TQF74349.1"/>
    </source>
</evidence>
<gene>
    <name evidence="3" type="ORF">FK531_05340</name>
</gene>
<evidence type="ECO:0000313" key="4">
    <source>
        <dbReference type="Proteomes" id="UP000316256"/>
    </source>
</evidence>
<sequence length="166" mass="16381">MRGAFVGSLSGAVSVAAHAMGGGTVPAESSMVLLVLGCAAVGAVVASARIASHTVLFLAGALTLGQVIGHTTLALGAAHRHGLALSPAMVAMHALAVVVSAVLIRAGERGCASAVSALRRILPALFAAIPVVAPIAAVVPEYRPRVARRLLVGSSVGTRGPPLPAH</sequence>
<keyword evidence="4" id="KW-1185">Reference proteome</keyword>
<evidence type="ECO:0000256" key="1">
    <source>
        <dbReference type="SAM" id="Phobius"/>
    </source>
</evidence>